<dbReference type="Pfam" id="PF06857">
    <property type="entry name" value="ACP"/>
    <property type="match status" value="1"/>
</dbReference>
<dbReference type="InterPro" id="IPR009662">
    <property type="entry name" value="Malonate_deCO2ase_dsu"/>
</dbReference>
<dbReference type="EMBL" id="JBHSWI010000001">
    <property type="protein sequence ID" value="MFC6645498.1"/>
    <property type="molecule type" value="Genomic_DNA"/>
</dbReference>
<accession>A0ABW1Z8X1</accession>
<gene>
    <name evidence="5" type="primary">mdcC</name>
    <name evidence="5" type="ORF">ACFQBQ_07835</name>
</gene>
<evidence type="ECO:0000256" key="1">
    <source>
        <dbReference type="ARBA" id="ARBA00004496"/>
    </source>
</evidence>
<evidence type="ECO:0000256" key="4">
    <source>
        <dbReference type="NCBIfam" id="TIGR03130"/>
    </source>
</evidence>
<dbReference type="HAMAP" id="MF_00710">
    <property type="entry name" value="Malonate_deCO2ase_dsu"/>
    <property type="match status" value="1"/>
</dbReference>
<dbReference type="Proteomes" id="UP001596391">
    <property type="component" value="Unassembled WGS sequence"/>
</dbReference>
<evidence type="ECO:0000313" key="6">
    <source>
        <dbReference type="Proteomes" id="UP001596391"/>
    </source>
</evidence>
<proteinExistence type="inferred from homology"/>
<sequence>MLERFTMELPAQQSVTRRSHVGVVASGDLEVLLEPADTQVEVDVVTNVAGHRKTWEAVLARFFAQHPVAVRLEIRDHGATPGVVWLRLEQALEQATQVEVQA</sequence>
<organism evidence="5 6">
    <name type="scientific">Granulicella cerasi</name>
    <dbReference type="NCBI Taxonomy" id="741063"/>
    <lineage>
        <taxon>Bacteria</taxon>
        <taxon>Pseudomonadati</taxon>
        <taxon>Acidobacteriota</taxon>
        <taxon>Terriglobia</taxon>
        <taxon>Terriglobales</taxon>
        <taxon>Acidobacteriaceae</taxon>
        <taxon>Granulicella</taxon>
    </lineage>
</organism>
<dbReference type="InterPro" id="IPR023439">
    <property type="entry name" value="Mal_deCO2ase/Cit_lyase_ACP"/>
</dbReference>
<evidence type="ECO:0000256" key="2">
    <source>
        <dbReference type="ARBA" id="ARBA00022490"/>
    </source>
</evidence>
<protein>
    <recommendedName>
        <fullName evidence="4">Malonate decarboxylase acyl carrier protein</fullName>
    </recommendedName>
</protein>
<keyword evidence="3" id="KW-0597">Phosphoprotein</keyword>
<dbReference type="RefSeq" id="WP_263371866.1">
    <property type="nucleotide sequence ID" value="NZ_JAGSYD010000003.1"/>
</dbReference>
<evidence type="ECO:0000256" key="3">
    <source>
        <dbReference type="ARBA" id="ARBA00022553"/>
    </source>
</evidence>
<evidence type="ECO:0000313" key="5">
    <source>
        <dbReference type="EMBL" id="MFC6645498.1"/>
    </source>
</evidence>
<dbReference type="NCBIfam" id="TIGR03130">
    <property type="entry name" value="malonate_delta"/>
    <property type="match status" value="1"/>
</dbReference>
<reference evidence="6" key="1">
    <citation type="journal article" date="2019" name="Int. J. Syst. Evol. Microbiol.">
        <title>The Global Catalogue of Microorganisms (GCM) 10K type strain sequencing project: providing services to taxonomists for standard genome sequencing and annotation.</title>
        <authorList>
            <consortium name="The Broad Institute Genomics Platform"/>
            <consortium name="The Broad Institute Genome Sequencing Center for Infectious Disease"/>
            <person name="Wu L."/>
            <person name="Ma J."/>
        </authorList>
    </citation>
    <scope>NUCLEOTIDE SEQUENCE [LARGE SCALE GENOMIC DNA]</scope>
    <source>
        <strain evidence="6">CGMCC 1.16026</strain>
    </source>
</reference>
<name>A0ABW1Z8X1_9BACT</name>
<keyword evidence="2" id="KW-0963">Cytoplasm</keyword>
<comment type="subcellular location">
    <subcellularLocation>
        <location evidence="1">Cytoplasm</location>
    </subcellularLocation>
</comment>
<comment type="caution">
    <text evidence="5">The sequence shown here is derived from an EMBL/GenBank/DDBJ whole genome shotgun (WGS) entry which is preliminary data.</text>
</comment>
<keyword evidence="6" id="KW-1185">Reference proteome</keyword>